<keyword evidence="6" id="KW-0812">Transmembrane</keyword>
<name>A0ABR8Y9U4_9BACT</name>
<feature type="transmembrane region" description="Helical" evidence="6">
    <location>
        <begin position="12"/>
        <end position="31"/>
    </location>
</feature>
<keyword evidence="6" id="KW-1133">Transmembrane helix</keyword>
<gene>
    <name evidence="8" type="primary">mreC</name>
    <name evidence="8" type="ORF">H9625_11100</name>
</gene>
<keyword evidence="5" id="KW-0175">Coiled coil</keyword>
<evidence type="ECO:0000259" key="7">
    <source>
        <dbReference type="Pfam" id="PF04085"/>
    </source>
</evidence>
<dbReference type="Pfam" id="PF04085">
    <property type="entry name" value="MreC"/>
    <property type="match status" value="1"/>
</dbReference>
<protein>
    <recommendedName>
        <fullName evidence="2">Cell shape-determining protein MreC</fullName>
    </recommendedName>
    <alternativeName>
        <fullName evidence="4">Cell shape protein MreC</fullName>
    </alternativeName>
</protein>
<keyword evidence="6" id="KW-0472">Membrane</keyword>
<organism evidence="8 9">
    <name type="scientific">Phocaeicola intestinalis</name>
    <dbReference type="NCBI Taxonomy" id="2762212"/>
    <lineage>
        <taxon>Bacteria</taxon>
        <taxon>Pseudomonadati</taxon>
        <taxon>Bacteroidota</taxon>
        <taxon>Bacteroidia</taxon>
        <taxon>Bacteroidales</taxon>
        <taxon>Bacteroidaceae</taxon>
        <taxon>Phocaeicola</taxon>
    </lineage>
</organism>
<evidence type="ECO:0000256" key="5">
    <source>
        <dbReference type="SAM" id="Coils"/>
    </source>
</evidence>
<keyword evidence="9" id="KW-1185">Reference proteome</keyword>
<reference evidence="8 9" key="1">
    <citation type="submission" date="2020-08" db="EMBL/GenBank/DDBJ databases">
        <title>A Genomic Blueprint of the Chicken Gut Microbiome.</title>
        <authorList>
            <person name="Gilroy R."/>
            <person name="Ravi A."/>
            <person name="Getino M."/>
            <person name="Pursley I."/>
            <person name="Horton D.L."/>
            <person name="Alikhan N.-F."/>
            <person name="Baker D."/>
            <person name="Gharbi K."/>
            <person name="Hall N."/>
            <person name="Watson M."/>
            <person name="Adriaenssens E.M."/>
            <person name="Foster-Nyarko E."/>
            <person name="Jarju S."/>
            <person name="Secka A."/>
            <person name="Antonio M."/>
            <person name="Oren A."/>
            <person name="Chaudhuri R."/>
            <person name="La Ragione R.M."/>
            <person name="Hildebrand F."/>
            <person name="Pallen M.J."/>
        </authorList>
    </citation>
    <scope>NUCLEOTIDE SEQUENCE [LARGE SCALE GENOMIC DNA]</scope>
    <source>
        <strain evidence="8 9">Sa1CVN1</strain>
    </source>
</reference>
<dbReference type="InterPro" id="IPR042175">
    <property type="entry name" value="Cell/Rod_MreC_2"/>
</dbReference>
<evidence type="ECO:0000256" key="4">
    <source>
        <dbReference type="ARBA" id="ARBA00032089"/>
    </source>
</evidence>
<accession>A0ABR8Y9U4</accession>
<evidence type="ECO:0000313" key="8">
    <source>
        <dbReference type="EMBL" id="MBD8040970.1"/>
    </source>
</evidence>
<dbReference type="PANTHER" id="PTHR34138">
    <property type="entry name" value="CELL SHAPE-DETERMINING PROTEIN MREC"/>
    <property type="match status" value="1"/>
</dbReference>
<evidence type="ECO:0000313" key="9">
    <source>
        <dbReference type="Proteomes" id="UP000620874"/>
    </source>
</evidence>
<dbReference type="PANTHER" id="PTHR34138:SF1">
    <property type="entry name" value="CELL SHAPE-DETERMINING PROTEIN MREC"/>
    <property type="match status" value="1"/>
</dbReference>
<evidence type="ECO:0000256" key="2">
    <source>
        <dbReference type="ARBA" id="ARBA00013855"/>
    </source>
</evidence>
<dbReference type="InterPro" id="IPR042177">
    <property type="entry name" value="Cell/Rod_1"/>
</dbReference>
<comment type="caution">
    <text evidence="8">The sequence shown here is derived from an EMBL/GenBank/DDBJ whole genome shotgun (WGS) entry which is preliminary data.</text>
</comment>
<feature type="domain" description="Rod shape-determining protein MreC beta-barrel core" evidence="7">
    <location>
        <begin position="116"/>
        <end position="263"/>
    </location>
</feature>
<dbReference type="InterPro" id="IPR007221">
    <property type="entry name" value="MreC"/>
</dbReference>
<sequence>MRNLLNFLLKYDYWLLFIVLEVVSFTLLFRFNNYQGSVYFTSANGIVTWVDKAVSSITSYFGLRETNQDLTRRNVELELEVERLIRELDAYMKDSMAVVRMRQSAPDAYWVTSARVVNNSLTRSDNYVTIDKGTADSVYAEMGVLSGNSVVGVVYRASAHYALVLPVLNSKSNISCKIRRTDYFGVLKWEGGSSQYAWLQDIPRHAEFSLGDTVVTSGHSAIFPEGVPVGMVDDRKDSHDGLSYLLKVRLFTDFARLTDVSVICYDGRAEQVSLEDSIK</sequence>
<keyword evidence="3" id="KW-0133">Cell shape</keyword>
<dbReference type="NCBIfam" id="NF010532">
    <property type="entry name" value="PRK13922.9-3"/>
    <property type="match status" value="1"/>
</dbReference>
<evidence type="ECO:0000256" key="1">
    <source>
        <dbReference type="ARBA" id="ARBA00009369"/>
    </source>
</evidence>
<proteinExistence type="inferred from homology"/>
<dbReference type="InterPro" id="IPR055342">
    <property type="entry name" value="MreC_beta-barrel_core"/>
</dbReference>
<dbReference type="Gene3D" id="2.40.10.350">
    <property type="entry name" value="Rod shape-determining protein MreC, domain 2"/>
    <property type="match status" value="1"/>
</dbReference>
<dbReference type="RefSeq" id="WP_191764360.1">
    <property type="nucleotide sequence ID" value="NZ_JACSPP010000035.1"/>
</dbReference>
<evidence type="ECO:0000256" key="3">
    <source>
        <dbReference type="ARBA" id="ARBA00022960"/>
    </source>
</evidence>
<feature type="coiled-coil region" evidence="5">
    <location>
        <begin position="67"/>
        <end position="94"/>
    </location>
</feature>
<dbReference type="EMBL" id="JACSPP010000035">
    <property type="protein sequence ID" value="MBD8040970.1"/>
    <property type="molecule type" value="Genomic_DNA"/>
</dbReference>
<evidence type="ECO:0000256" key="6">
    <source>
        <dbReference type="SAM" id="Phobius"/>
    </source>
</evidence>
<dbReference type="Proteomes" id="UP000620874">
    <property type="component" value="Unassembled WGS sequence"/>
</dbReference>
<dbReference type="Gene3D" id="2.40.10.340">
    <property type="entry name" value="Rod shape-determining protein MreC, domain 1"/>
    <property type="match status" value="1"/>
</dbReference>
<comment type="similarity">
    <text evidence="1">Belongs to the MreC family.</text>
</comment>